<dbReference type="InterPro" id="IPR002182">
    <property type="entry name" value="NB-ARC"/>
</dbReference>
<keyword evidence="4" id="KW-0804">Transcription</keyword>
<reference evidence="7 8" key="1">
    <citation type="submission" date="2018-06" db="EMBL/GenBank/DDBJ databases">
        <title>Sphaerisporangium craniellae sp. nov., isolated from a marine sponge in the South China Sea.</title>
        <authorList>
            <person name="Li L."/>
        </authorList>
    </citation>
    <scope>NUCLEOTIDE SEQUENCE [LARGE SCALE GENOMIC DNA]</scope>
    <source>
        <strain evidence="7 8">CCTCC AA 208026</strain>
    </source>
</reference>
<evidence type="ECO:0000256" key="4">
    <source>
        <dbReference type="ARBA" id="ARBA00023163"/>
    </source>
</evidence>
<dbReference type="InterPro" id="IPR016032">
    <property type="entry name" value="Sig_transdc_resp-reg_C-effctor"/>
</dbReference>
<evidence type="ECO:0000256" key="5">
    <source>
        <dbReference type="PROSITE-ProRule" id="PRU01091"/>
    </source>
</evidence>
<dbReference type="PANTHER" id="PTHR35807:SF1">
    <property type="entry name" value="TRANSCRIPTIONAL REGULATOR REDD"/>
    <property type="match status" value="1"/>
</dbReference>
<dbReference type="GO" id="GO:0006355">
    <property type="term" value="P:regulation of DNA-templated transcription"/>
    <property type="evidence" value="ECO:0007669"/>
    <property type="project" value="InterPro"/>
</dbReference>
<dbReference type="PROSITE" id="PS51755">
    <property type="entry name" value="OMPR_PHOB"/>
    <property type="match status" value="1"/>
</dbReference>
<dbReference type="InterPro" id="IPR051677">
    <property type="entry name" value="AfsR-DnrI-RedD_regulator"/>
</dbReference>
<sequence length="774" mass="83590">MFLLVKAVRYGGTGMDFKILGPIEVRAPHGKLIALGRRKQRVLLAALLLNAGKAIPSQRMLDWLWGEHAPATAESNLYTYISALRRVLGGPSRIETGSNGYVLRVAPGEIDVTLFEELAAQGRQALSEGRNDVALERLTRALGLWRAESVLEGLSLPAPLRGEAARLERLRADVVDASLEARLALGRHGEVLADLEALTRRDPLNERLRAQLMLALYRSGRRADALAVYKGARETLAAELGIDPGPDLIRMHRRILADDPGLAPPRAVARHRVFAPAELPIDVAAFTGRTPEIARLQTALTSAGPGFAIVVSAITGPAGIGKSELAVHVAHQVADRFPDGRLYVNLHGSTPEVAPLHPADVLARLLRSLGDGAAVRADVDEAAARFRSLTDGKRLLLLLDNARDAAQVRPLLPASPTCRVLITARRMLTSLDAVAHLRLGVMAEDETLTLLSRLIGEERVAADPWAARAVVRLCGGLPLAVRIAAARLIARPGLSLRALADRLAVEDHRLSELQADDQAVRACFMMSYRDLDAEGARVFRLLSLLGVPEVSVTVAAALAGRSEERTVDLLDHLADVQLLDASAPGRYRMHDLLRLFARERARQEDSEEDQAQAVRRALRSHLSVARAGRFAGHRLGPSGEAGHVHAETAAVPRVAGDPVRAAEDLGHMAEAHRLAGRPDMAALCYYKALEADLAGGAVGTPHMVEHWRGLGRAFEELGDNAQARECWRTSATILHALHLIDDEKWTTETGDGPGTPEIFLPCTRPGRGISPLNP</sequence>
<feature type="domain" description="OmpR/PhoB-type" evidence="6">
    <location>
        <begin position="5"/>
        <end position="105"/>
    </location>
</feature>
<dbReference type="PRINTS" id="PR00364">
    <property type="entry name" value="DISEASERSIST"/>
</dbReference>
<dbReference type="GO" id="GO:0000160">
    <property type="term" value="P:phosphorelay signal transduction system"/>
    <property type="evidence" value="ECO:0007669"/>
    <property type="project" value="InterPro"/>
</dbReference>
<dbReference type="Gene3D" id="1.25.40.10">
    <property type="entry name" value="Tetratricopeptide repeat domain"/>
    <property type="match status" value="2"/>
</dbReference>
<comment type="caution">
    <text evidence="7">The sequence shown here is derived from an EMBL/GenBank/DDBJ whole genome shotgun (WGS) entry which is preliminary data.</text>
</comment>
<accession>A0A367F8S5</accession>
<dbReference type="InterPro" id="IPR001867">
    <property type="entry name" value="OmpR/PhoB-type_DNA-bd"/>
</dbReference>
<dbReference type="Pfam" id="PF00486">
    <property type="entry name" value="Trans_reg_C"/>
    <property type="match status" value="1"/>
</dbReference>
<name>A0A367F8S5_9ACTN</name>
<evidence type="ECO:0000256" key="2">
    <source>
        <dbReference type="ARBA" id="ARBA00023015"/>
    </source>
</evidence>
<dbReference type="AlphaFoldDB" id="A0A367F8S5"/>
<proteinExistence type="inferred from homology"/>
<comment type="similarity">
    <text evidence="1">Belongs to the AfsR/DnrI/RedD regulatory family.</text>
</comment>
<dbReference type="SUPFAM" id="SSF52540">
    <property type="entry name" value="P-loop containing nucleoside triphosphate hydrolases"/>
    <property type="match status" value="1"/>
</dbReference>
<gene>
    <name evidence="7" type="ORF">DQ384_30285</name>
</gene>
<protein>
    <recommendedName>
        <fullName evidence="6">OmpR/PhoB-type domain-containing protein</fullName>
    </recommendedName>
</protein>
<keyword evidence="2" id="KW-0805">Transcription regulation</keyword>
<evidence type="ECO:0000256" key="1">
    <source>
        <dbReference type="ARBA" id="ARBA00005820"/>
    </source>
</evidence>
<dbReference type="Gene3D" id="1.10.10.10">
    <property type="entry name" value="Winged helix-like DNA-binding domain superfamily/Winged helix DNA-binding domain"/>
    <property type="match status" value="1"/>
</dbReference>
<keyword evidence="8" id="KW-1185">Reference proteome</keyword>
<dbReference type="Gene3D" id="3.40.50.300">
    <property type="entry name" value="P-loop containing nucleotide triphosphate hydrolases"/>
    <property type="match status" value="1"/>
</dbReference>
<dbReference type="InterPro" id="IPR011990">
    <property type="entry name" value="TPR-like_helical_dom_sf"/>
</dbReference>
<dbReference type="InterPro" id="IPR027417">
    <property type="entry name" value="P-loop_NTPase"/>
</dbReference>
<dbReference type="PANTHER" id="PTHR35807">
    <property type="entry name" value="TRANSCRIPTIONAL REGULATOR REDD-RELATED"/>
    <property type="match status" value="1"/>
</dbReference>
<dbReference type="SMART" id="SM00862">
    <property type="entry name" value="Trans_reg_C"/>
    <property type="match status" value="1"/>
</dbReference>
<organism evidence="7 8">
    <name type="scientific">Sphaerisporangium album</name>
    <dbReference type="NCBI Taxonomy" id="509200"/>
    <lineage>
        <taxon>Bacteria</taxon>
        <taxon>Bacillati</taxon>
        <taxon>Actinomycetota</taxon>
        <taxon>Actinomycetes</taxon>
        <taxon>Streptosporangiales</taxon>
        <taxon>Streptosporangiaceae</taxon>
        <taxon>Sphaerisporangium</taxon>
    </lineage>
</organism>
<dbReference type="InterPro" id="IPR036388">
    <property type="entry name" value="WH-like_DNA-bd_sf"/>
</dbReference>
<dbReference type="SUPFAM" id="SSF48452">
    <property type="entry name" value="TPR-like"/>
    <property type="match status" value="2"/>
</dbReference>
<feature type="DNA-binding region" description="OmpR/PhoB-type" evidence="5">
    <location>
        <begin position="5"/>
        <end position="105"/>
    </location>
</feature>
<evidence type="ECO:0000313" key="8">
    <source>
        <dbReference type="Proteomes" id="UP000253094"/>
    </source>
</evidence>
<dbReference type="Pfam" id="PF03704">
    <property type="entry name" value="BTAD"/>
    <property type="match status" value="1"/>
</dbReference>
<evidence type="ECO:0000256" key="3">
    <source>
        <dbReference type="ARBA" id="ARBA00023125"/>
    </source>
</evidence>
<evidence type="ECO:0000313" key="7">
    <source>
        <dbReference type="EMBL" id="RCG26252.1"/>
    </source>
</evidence>
<dbReference type="InterPro" id="IPR005158">
    <property type="entry name" value="BTAD"/>
</dbReference>
<dbReference type="SUPFAM" id="SSF46894">
    <property type="entry name" value="C-terminal effector domain of the bipartite response regulators"/>
    <property type="match status" value="1"/>
</dbReference>
<dbReference type="CDD" id="cd15831">
    <property type="entry name" value="BTAD"/>
    <property type="match status" value="1"/>
</dbReference>
<dbReference type="GO" id="GO:0043531">
    <property type="term" value="F:ADP binding"/>
    <property type="evidence" value="ECO:0007669"/>
    <property type="project" value="InterPro"/>
</dbReference>
<dbReference type="Pfam" id="PF00931">
    <property type="entry name" value="NB-ARC"/>
    <property type="match status" value="1"/>
</dbReference>
<dbReference type="GO" id="GO:0003677">
    <property type="term" value="F:DNA binding"/>
    <property type="evidence" value="ECO:0007669"/>
    <property type="project" value="UniProtKB-UniRule"/>
</dbReference>
<dbReference type="EMBL" id="QOIL01000020">
    <property type="protein sequence ID" value="RCG26252.1"/>
    <property type="molecule type" value="Genomic_DNA"/>
</dbReference>
<keyword evidence="3 5" id="KW-0238">DNA-binding</keyword>
<dbReference type="SMART" id="SM01043">
    <property type="entry name" value="BTAD"/>
    <property type="match status" value="1"/>
</dbReference>
<dbReference type="Proteomes" id="UP000253094">
    <property type="component" value="Unassembled WGS sequence"/>
</dbReference>
<evidence type="ECO:0000259" key="6">
    <source>
        <dbReference type="PROSITE" id="PS51755"/>
    </source>
</evidence>